<dbReference type="GO" id="GO:0005654">
    <property type="term" value="C:nucleoplasm"/>
    <property type="evidence" value="ECO:0007669"/>
    <property type="project" value="TreeGrafter"/>
</dbReference>
<keyword evidence="7" id="KW-1185">Reference proteome</keyword>
<keyword evidence="2" id="KW-0863">Zinc-finger</keyword>
<keyword evidence="2" id="KW-0862">Zinc</keyword>
<evidence type="ECO:0000259" key="5">
    <source>
        <dbReference type="PROSITE" id="PS50119"/>
    </source>
</evidence>
<proteinExistence type="predicted"/>
<reference evidence="6 7" key="1">
    <citation type="submission" date="2020-06" db="EMBL/GenBank/DDBJ databases">
        <authorList>
            <person name="Li R."/>
            <person name="Bekaert M."/>
        </authorList>
    </citation>
    <scope>NUCLEOTIDE SEQUENCE [LARGE SCALE GENOMIC DNA]</scope>
    <source>
        <strain evidence="7">wild</strain>
    </source>
</reference>
<dbReference type="PROSITE" id="PS51125">
    <property type="entry name" value="NHL"/>
    <property type="match status" value="1"/>
</dbReference>
<dbReference type="PANTHER" id="PTHR25462">
    <property type="entry name" value="BONUS, ISOFORM C-RELATED"/>
    <property type="match status" value="1"/>
</dbReference>
<keyword evidence="2" id="KW-0479">Metal-binding</keyword>
<dbReference type="InterPro" id="IPR001258">
    <property type="entry name" value="NHL_repeat"/>
</dbReference>
<organism evidence="6 7">
    <name type="scientific">Mytilus coruscus</name>
    <name type="common">Sea mussel</name>
    <dbReference type="NCBI Taxonomy" id="42192"/>
    <lineage>
        <taxon>Eukaryota</taxon>
        <taxon>Metazoa</taxon>
        <taxon>Spiralia</taxon>
        <taxon>Lophotrochozoa</taxon>
        <taxon>Mollusca</taxon>
        <taxon>Bivalvia</taxon>
        <taxon>Autobranchia</taxon>
        <taxon>Pteriomorphia</taxon>
        <taxon>Mytilida</taxon>
        <taxon>Mytiloidea</taxon>
        <taxon>Mytilidae</taxon>
        <taxon>Mytilinae</taxon>
        <taxon>Mytilus</taxon>
    </lineage>
</organism>
<feature type="domain" description="B box-type" evidence="5">
    <location>
        <begin position="4"/>
        <end position="54"/>
    </location>
</feature>
<dbReference type="PANTHER" id="PTHR25462:SF296">
    <property type="entry name" value="MEIOTIC P26, ISOFORM F"/>
    <property type="match status" value="1"/>
</dbReference>
<gene>
    <name evidence="6" type="ORF">MCOR_57462</name>
</gene>
<name>A0A6J8EYC4_MYTCO</name>
<keyword evidence="1" id="KW-0677">Repeat</keyword>
<sequence length="563" mass="65019">MASSKPVRCGPCKQDKVSTKADIWCYNCDEGLCSTCSGHHKRFKSTGDHKTIDIQTYKRYKHPVRSIKTECDAHGEQLNLYCPSHLMPCCDECISSHHSKCTGIKSLAKVVDETKIDNSKESVEDEIISILHFLNKMANKKSKNIKKGEHQYGSIKESISNIRREINQHLEQLEKKLCKEADTTWDREKSKLKGFISEIEEKKKKVKKIQDDLHAGTIRTSKLQSFLWVHIIEQKVHQYRQYVEDVESNDEASEVDIQIKRNDETEKILSELKSLKTFGDVKVVKSDRTKRRVTSWNRRAQVKSREQSNIHNMTMNIFTKTKMNIGKYISDMICLTNERVLVVEEKGKVNLLTSDGRLQKQLPISDKPFSVTQIDQDNIAITFPDRNDIKIFNMEAETVTKLITLDKSCMGLSFFNNSLAVGLDKDEIRIINLEGNKLKSIQVKNRSYLEYLVYCHDRVIYTDYEDKSVYCVDESGVQIWKYAQDLLGPHGLCTDTYDNVIVADWRSQRIIIISKDGQYSKVLLSEEDGLQNQKCLWHNPKESYGFICDSSGRYLVKFNFSNE</sequence>
<evidence type="ECO:0000256" key="4">
    <source>
        <dbReference type="SAM" id="Coils"/>
    </source>
</evidence>
<keyword evidence="4" id="KW-0175">Coiled coil</keyword>
<dbReference type="GO" id="GO:0061630">
    <property type="term" value="F:ubiquitin protein ligase activity"/>
    <property type="evidence" value="ECO:0007669"/>
    <property type="project" value="TreeGrafter"/>
</dbReference>
<dbReference type="SUPFAM" id="SSF101898">
    <property type="entry name" value="NHL repeat"/>
    <property type="match status" value="1"/>
</dbReference>
<evidence type="ECO:0000256" key="3">
    <source>
        <dbReference type="PROSITE-ProRule" id="PRU00504"/>
    </source>
</evidence>
<feature type="repeat" description="NHL" evidence="3">
    <location>
        <begin position="485"/>
        <end position="516"/>
    </location>
</feature>
<evidence type="ECO:0000256" key="1">
    <source>
        <dbReference type="ARBA" id="ARBA00022737"/>
    </source>
</evidence>
<dbReference type="Proteomes" id="UP000507470">
    <property type="component" value="Unassembled WGS sequence"/>
</dbReference>
<dbReference type="OrthoDB" id="6088295at2759"/>
<dbReference type="Gene3D" id="2.120.10.30">
    <property type="entry name" value="TolB, C-terminal domain"/>
    <property type="match status" value="1"/>
</dbReference>
<dbReference type="InterPro" id="IPR000315">
    <property type="entry name" value="Znf_B-box"/>
</dbReference>
<dbReference type="EMBL" id="CACVKT020010264">
    <property type="protein sequence ID" value="CAC5425669.1"/>
    <property type="molecule type" value="Genomic_DNA"/>
</dbReference>
<accession>A0A6J8EYC4</accession>
<dbReference type="AlphaFoldDB" id="A0A6J8EYC4"/>
<feature type="coiled-coil region" evidence="4">
    <location>
        <begin position="156"/>
        <end position="212"/>
    </location>
</feature>
<evidence type="ECO:0000313" key="7">
    <source>
        <dbReference type="Proteomes" id="UP000507470"/>
    </source>
</evidence>
<dbReference type="GO" id="GO:0008270">
    <property type="term" value="F:zinc ion binding"/>
    <property type="evidence" value="ECO:0007669"/>
    <property type="project" value="UniProtKB-KW"/>
</dbReference>
<evidence type="ECO:0000256" key="2">
    <source>
        <dbReference type="PROSITE-ProRule" id="PRU00024"/>
    </source>
</evidence>
<dbReference type="InterPro" id="IPR047153">
    <property type="entry name" value="TRIM45/56/19-like"/>
</dbReference>
<dbReference type="Gene3D" id="3.30.160.60">
    <property type="entry name" value="Classic Zinc Finger"/>
    <property type="match status" value="1"/>
</dbReference>
<protein>
    <recommendedName>
        <fullName evidence="5">B box-type domain-containing protein</fullName>
    </recommendedName>
</protein>
<evidence type="ECO:0000313" key="6">
    <source>
        <dbReference type="EMBL" id="CAC5425669.1"/>
    </source>
</evidence>
<dbReference type="InterPro" id="IPR011042">
    <property type="entry name" value="6-blade_b-propeller_TolB-like"/>
</dbReference>
<dbReference type="PROSITE" id="PS50119">
    <property type="entry name" value="ZF_BBOX"/>
    <property type="match status" value="1"/>
</dbReference>